<keyword evidence="2" id="KW-0812">Transmembrane</keyword>
<dbReference type="Pfam" id="PF07811">
    <property type="entry name" value="TadE"/>
    <property type="match status" value="1"/>
</dbReference>
<dbReference type="OrthoDB" id="5457429at2"/>
<evidence type="ECO:0000259" key="3">
    <source>
        <dbReference type="Pfam" id="PF07811"/>
    </source>
</evidence>
<feature type="region of interest" description="Disordered" evidence="1">
    <location>
        <begin position="12"/>
        <end position="31"/>
    </location>
</feature>
<accession>C4XKC8</accession>
<feature type="transmembrane region" description="Helical" evidence="2">
    <location>
        <begin position="39"/>
        <end position="60"/>
    </location>
</feature>
<dbReference type="AlphaFoldDB" id="C4XKC8"/>
<gene>
    <name evidence="4" type="ordered locus">DMR_33770</name>
</gene>
<evidence type="ECO:0000256" key="2">
    <source>
        <dbReference type="SAM" id="Phobius"/>
    </source>
</evidence>
<dbReference type="KEGG" id="dma:DMR_33770"/>
<keyword evidence="2" id="KW-1133">Transmembrane helix</keyword>
<dbReference type="InterPro" id="IPR012495">
    <property type="entry name" value="TadE-like_dom"/>
</dbReference>
<dbReference type="STRING" id="573370.DMR_33770"/>
<feature type="domain" description="TadE-like" evidence="3">
    <location>
        <begin position="33"/>
        <end position="75"/>
    </location>
</feature>
<keyword evidence="5" id="KW-1185">Reference proteome</keyword>
<dbReference type="EMBL" id="AP010904">
    <property type="protein sequence ID" value="BAH76868.1"/>
    <property type="molecule type" value="Genomic_DNA"/>
</dbReference>
<protein>
    <recommendedName>
        <fullName evidence="3">TadE-like domain-containing protein</fullName>
    </recommendedName>
</protein>
<keyword evidence="2" id="KW-0472">Membrane</keyword>
<reference evidence="4 5" key="1">
    <citation type="journal article" date="2009" name="Genome Res.">
        <title>Whole genome sequence of Desulfovibrio magneticus strain RS-1 revealed common gene clusters in magnetotactic bacteria.</title>
        <authorList>
            <person name="Nakazawa H."/>
            <person name="Arakaki A."/>
            <person name="Narita-Yamada S."/>
            <person name="Yashiro I."/>
            <person name="Jinno K."/>
            <person name="Aoki N."/>
            <person name="Tsuruyama A."/>
            <person name="Okamura Y."/>
            <person name="Tanikawa S."/>
            <person name="Fujita N."/>
            <person name="Takeyama H."/>
            <person name="Matsunaga T."/>
        </authorList>
    </citation>
    <scope>NUCLEOTIDE SEQUENCE [LARGE SCALE GENOMIC DNA]</scope>
    <source>
        <strain evidence="5">ATCC 700980 / DSM 13731 / RS-1</strain>
    </source>
</reference>
<dbReference type="HOGENOM" id="CLU_1600064_0_0_7"/>
<dbReference type="Proteomes" id="UP000009071">
    <property type="component" value="Chromosome"/>
</dbReference>
<evidence type="ECO:0000313" key="5">
    <source>
        <dbReference type="Proteomes" id="UP000009071"/>
    </source>
</evidence>
<evidence type="ECO:0000256" key="1">
    <source>
        <dbReference type="SAM" id="MobiDB-lite"/>
    </source>
</evidence>
<evidence type="ECO:0000313" key="4">
    <source>
        <dbReference type="EMBL" id="BAH76868.1"/>
    </source>
</evidence>
<dbReference type="eggNOG" id="ENOG50314PC">
    <property type="taxonomic scope" value="Bacteria"/>
</dbReference>
<proteinExistence type="predicted"/>
<sequence>MPLAYRKRTLKRPVMNTPKTTTPQAPARPGQTGSLTVEMALVLPILLTLLLGILELGNILRIQATLQSAVGKIARYAATQETTTTSAKNYMDSEGLVPLVQQADSNEGPQLTMSPSTTTACSETPCTPFEVSLEYTYYAITPPMKPFFDNIKLSASAKKMSEDWGQ</sequence>
<organism evidence="4 5">
    <name type="scientific">Solidesulfovibrio magneticus (strain ATCC 700980 / DSM 13731 / RS-1)</name>
    <name type="common">Desulfovibrio magneticus</name>
    <dbReference type="NCBI Taxonomy" id="573370"/>
    <lineage>
        <taxon>Bacteria</taxon>
        <taxon>Pseudomonadati</taxon>
        <taxon>Thermodesulfobacteriota</taxon>
        <taxon>Desulfovibrionia</taxon>
        <taxon>Desulfovibrionales</taxon>
        <taxon>Desulfovibrionaceae</taxon>
        <taxon>Solidesulfovibrio</taxon>
    </lineage>
</organism>
<name>C4XKC8_SOLM1</name>